<reference evidence="2 3" key="1">
    <citation type="journal article" date="2021" name="Int. J. Syst. Evol. Microbiol.">
        <title>Reticulibacter mediterranei gen. nov., sp. nov., within the new family Reticulibacteraceae fam. nov., and Ktedonospora formicarum gen. nov., sp. nov., Ktedonobacter robiniae sp. nov., Dictyobacter formicarum sp. nov. and Dictyobacter arantiisoli sp. nov., belonging to the class Ktedonobacteria.</title>
        <authorList>
            <person name="Yabe S."/>
            <person name="Zheng Y."/>
            <person name="Wang C.M."/>
            <person name="Sakai Y."/>
            <person name="Abe K."/>
            <person name="Yokota A."/>
            <person name="Donadio S."/>
            <person name="Cavaletti L."/>
            <person name="Monciardini P."/>
        </authorList>
    </citation>
    <scope>NUCLEOTIDE SEQUENCE [LARGE SCALE GENOMIC DNA]</scope>
    <source>
        <strain evidence="2 3">SOSP1-30</strain>
    </source>
</reference>
<evidence type="ECO:0000313" key="3">
    <source>
        <dbReference type="Proteomes" id="UP000654345"/>
    </source>
</evidence>
<proteinExistence type="predicted"/>
<dbReference type="EMBL" id="BNJG01000001">
    <property type="protein sequence ID" value="GHO52476.1"/>
    <property type="molecule type" value="Genomic_DNA"/>
</dbReference>
<dbReference type="Proteomes" id="UP000654345">
    <property type="component" value="Unassembled WGS sequence"/>
</dbReference>
<evidence type="ECO:0000313" key="2">
    <source>
        <dbReference type="EMBL" id="GHO52476.1"/>
    </source>
</evidence>
<accession>A0ABQ3UID2</accession>
<keyword evidence="3" id="KW-1185">Reference proteome</keyword>
<protein>
    <submittedName>
        <fullName evidence="2">Uncharacterized protein</fullName>
    </submittedName>
</protein>
<evidence type="ECO:0000256" key="1">
    <source>
        <dbReference type="SAM" id="MobiDB-lite"/>
    </source>
</evidence>
<name>A0ABQ3UID2_9CHLR</name>
<sequence length="60" mass="6650">MFRNMLRWIIPLVVLLVVITVVAIGSITYTHAAGITPTRSQSTDQTTPTPSVQPNVYWHG</sequence>
<organism evidence="2 3">
    <name type="scientific">Ktedonobacter robiniae</name>
    <dbReference type="NCBI Taxonomy" id="2778365"/>
    <lineage>
        <taxon>Bacteria</taxon>
        <taxon>Bacillati</taxon>
        <taxon>Chloroflexota</taxon>
        <taxon>Ktedonobacteria</taxon>
        <taxon>Ktedonobacterales</taxon>
        <taxon>Ktedonobacteraceae</taxon>
        <taxon>Ktedonobacter</taxon>
    </lineage>
</organism>
<feature type="compositionally biased region" description="Low complexity" evidence="1">
    <location>
        <begin position="37"/>
        <end position="54"/>
    </location>
</feature>
<dbReference type="RefSeq" id="WP_201369383.1">
    <property type="nucleotide sequence ID" value="NZ_BNJG01000001.1"/>
</dbReference>
<feature type="region of interest" description="Disordered" evidence="1">
    <location>
        <begin position="37"/>
        <end position="60"/>
    </location>
</feature>
<gene>
    <name evidence="2" type="ORF">KSB_09510</name>
</gene>
<comment type="caution">
    <text evidence="2">The sequence shown here is derived from an EMBL/GenBank/DDBJ whole genome shotgun (WGS) entry which is preliminary data.</text>
</comment>